<dbReference type="OrthoDB" id="9814639at2"/>
<proteinExistence type="predicted"/>
<keyword evidence="2" id="KW-0732">Signal</keyword>
<evidence type="ECO:0000313" key="5">
    <source>
        <dbReference type="Proteomes" id="UP000183986"/>
    </source>
</evidence>
<reference evidence="4" key="1">
    <citation type="submission" date="2016-11" db="EMBL/GenBank/DDBJ databases">
        <title>Draft Genome Sequence of Marinobacter hydrocarbonoclasticus strain STW2, a polyaromatic aromatic hydrocarbon degrading and denitrifying bacterium from rhizosphere of Seagrass Enhalus acodoides.</title>
        <authorList>
            <person name="Ling J."/>
            <person name="Dong J."/>
        </authorList>
    </citation>
    <scope>NUCLEOTIDE SEQUENCE [LARGE SCALE GENOMIC DNA]</scope>
    <source>
        <strain evidence="4">STW2</strain>
    </source>
</reference>
<feature type="domain" description="NodB homology" evidence="3">
    <location>
        <begin position="82"/>
        <end position="353"/>
    </location>
</feature>
<evidence type="ECO:0000313" key="4">
    <source>
        <dbReference type="EMBL" id="OJT00581.1"/>
    </source>
</evidence>
<evidence type="ECO:0000256" key="2">
    <source>
        <dbReference type="ARBA" id="ARBA00022729"/>
    </source>
</evidence>
<protein>
    <recommendedName>
        <fullName evidence="3">NodB homology domain-containing protein</fullName>
    </recommendedName>
</protein>
<organism evidence="4 5">
    <name type="scientific">Marinobacter nauticus</name>
    <name type="common">Marinobacter hydrocarbonoclasticus</name>
    <name type="synonym">Marinobacter aquaeolei</name>
    <dbReference type="NCBI Taxonomy" id="2743"/>
    <lineage>
        <taxon>Bacteria</taxon>
        <taxon>Pseudomonadati</taxon>
        <taxon>Pseudomonadota</taxon>
        <taxon>Gammaproteobacteria</taxon>
        <taxon>Pseudomonadales</taxon>
        <taxon>Marinobacteraceae</taxon>
        <taxon>Marinobacter</taxon>
    </lineage>
</organism>
<dbReference type="Gene3D" id="3.20.20.370">
    <property type="entry name" value="Glycoside hydrolase/deacetylase"/>
    <property type="match status" value="1"/>
</dbReference>
<dbReference type="RefSeq" id="WP_072677442.1">
    <property type="nucleotide sequence ID" value="NZ_MPKY01000001.1"/>
</dbReference>
<dbReference type="AlphaFoldDB" id="A0A1M2UZ41"/>
<dbReference type="InterPro" id="IPR051398">
    <property type="entry name" value="Polysacch_Deacetylase"/>
</dbReference>
<comment type="caution">
    <text evidence="4">The sequence shown here is derived from an EMBL/GenBank/DDBJ whole genome shotgun (WGS) entry which is preliminary data.</text>
</comment>
<sequence length="353" mass="40583">MGFFSKTIRTLGPWGGYQLARQICRNQPRILMYHRFSDPPVKGGASPQFFEQQVRHIKDNYNPFSLVGLMQYKREHGRMPSHAVVITVDDGYRDFYQYAYPILKKYQVPATLFVTTGFIERKLWLWPDKITWLLNQIDDIPEAIGVGDLVITVGPINDETRPVYWRQWIDHSLSLHDKEKHHFIDRLAERLGITFPLSIPPQFEPLNWDELAEMQDNGIEIGGHTVTHPSLGRVNDSQARVEIFGCRDALNEKLGQCQRTFCYPNGQPSDFQSFLPGLVREAEFLGAVTAFSDLYGTQDPYLMRRHASGDDMFQFFKATSGVEFLGHKLRRRIRLRRESFLGATDIASPGGNT</sequence>
<dbReference type="InterPro" id="IPR011330">
    <property type="entry name" value="Glyco_hydro/deAcase_b/a-brl"/>
</dbReference>
<dbReference type="Proteomes" id="UP000183986">
    <property type="component" value="Unassembled WGS sequence"/>
</dbReference>
<accession>A0A1M2UZ41</accession>
<dbReference type="GO" id="GO:0016810">
    <property type="term" value="F:hydrolase activity, acting on carbon-nitrogen (but not peptide) bonds"/>
    <property type="evidence" value="ECO:0007669"/>
    <property type="project" value="InterPro"/>
</dbReference>
<dbReference type="InterPro" id="IPR002509">
    <property type="entry name" value="NODB_dom"/>
</dbReference>
<keyword evidence="5" id="KW-1185">Reference proteome</keyword>
<dbReference type="GO" id="GO:0005576">
    <property type="term" value="C:extracellular region"/>
    <property type="evidence" value="ECO:0007669"/>
    <property type="project" value="UniProtKB-SubCell"/>
</dbReference>
<evidence type="ECO:0000256" key="1">
    <source>
        <dbReference type="ARBA" id="ARBA00004613"/>
    </source>
</evidence>
<comment type="subcellular location">
    <subcellularLocation>
        <location evidence="1">Secreted</location>
    </subcellularLocation>
</comment>
<dbReference type="SUPFAM" id="SSF88713">
    <property type="entry name" value="Glycoside hydrolase/deacetylase"/>
    <property type="match status" value="1"/>
</dbReference>
<gene>
    <name evidence="4" type="ORF">BEE62_11110</name>
</gene>
<dbReference type="CDD" id="cd10918">
    <property type="entry name" value="CE4_NodB_like_5s_6s"/>
    <property type="match status" value="1"/>
</dbReference>
<evidence type="ECO:0000259" key="3">
    <source>
        <dbReference type="PROSITE" id="PS51677"/>
    </source>
</evidence>
<dbReference type="PANTHER" id="PTHR34216">
    <property type="match status" value="1"/>
</dbReference>
<name>A0A1M2UZ41_MARNT</name>
<dbReference type="Pfam" id="PF01522">
    <property type="entry name" value="Polysacc_deac_1"/>
    <property type="match status" value="1"/>
</dbReference>
<dbReference type="GO" id="GO:0005975">
    <property type="term" value="P:carbohydrate metabolic process"/>
    <property type="evidence" value="ECO:0007669"/>
    <property type="project" value="InterPro"/>
</dbReference>
<dbReference type="PROSITE" id="PS51677">
    <property type="entry name" value="NODB"/>
    <property type="match status" value="1"/>
</dbReference>
<dbReference type="PANTHER" id="PTHR34216:SF3">
    <property type="entry name" value="POLY-BETA-1,6-N-ACETYL-D-GLUCOSAMINE N-DEACETYLASE"/>
    <property type="match status" value="1"/>
</dbReference>
<dbReference type="EMBL" id="MPKY01000001">
    <property type="protein sequence ID" value="OJT00581.1"/>
    <property type="molecule type" value="Genomic_DNA"/>
</dbReference>